<dbReference type="Proteomes" id="UP000196447">
    <property type="component" value="Unassembled WGS sequence"/>
</dbReference>
<sequence>MNRQVGWLKSLEQRAGVVTTWGPARFAQKICQKHTQHVMEGKERELMVKSISINPEEAHMAIENVYCNWLMLNLIH</sequence>
<reference evidence="1 2" key="1">
    <citation type="submission" date="2017-03" db="EMBL/GenBank/DDBJ databases">
        <authorList>
            <person name="Fouts D."/>
            <person name="Stalin M.J."/>
            <person name="Chen L."/>
            <person name="Wright M."/>
            <person name="Sutton G."/>
            <person name="Nguyen K."/>
            <person name="Vanduin D."/>
            <person name="Rojas L."/>
            <person name="Hujer A."/>
            <person name="Hujer K."/>
            <person name="Bonomo R."/>
            <person name="Kreiswirth B."/>
            <person name="Adams M."/>
        </authorList>
    </citation>
    <scope>NUCLEOTIDE SEQUENCE [LARGE SCALE GENOMIC DNA]</scope>
    <source>
        <strain evidence="1 2">39383</strain>
    </source>
</reference>
<evidence type="ECO:0000313" key="2">
    <source>
        <dbReference type="Proteomes" id="UP000196447"/>
    </source>
</evidence>
<accession>A0A422ZNA5</accession>
<protein>
    <submittedName>
        <fullName evidence="1">Uncharacterized protein</fullName>
    </submittedName>
</protein>
<organism evidence="1 2">
    <name type="scientific">Klebsiella pneumoniae</name>
    <dbReference type="NCBI Taxonomy" id="573"/>
    <lineage>
        <taxon>Bacteria</taxon>
        <taxon>Pseudomonadati</taxon>
        <taxon>Pseudomonadota</taxon>
        <taxon>Gammaproteobacteria</taxon>
        <taxon>Enterobacterales</taxon>
        <taxon>Enterobacteriaceae</taxon>
        <taxon>Klebsiella/Raoultella group</taxon>
        <taxon>Klebsiella</taxon>
        <taxon>Klebsiella pneumoniae complex</taxon>
    </lineage>
</organism>
<comment type="caution">
    <text evidence="1">The sequence shown here is derived from an EMBL/GenBank/DDBJ whole genome shotgun (WGS) entry which is preliminary data.</text>
</comment>
<dbReference type="AlphaFoldDB" id="A0A422ZNA5"/>
<proteinExistence type="predicted"/>
<gene>
    <name evidence="1" type="ORF">B5L96_14920</name>
</gene>
<dbReference type="EMBL" id="NDBK01000067">
    <property type="protein sequence ID" value="OVF70681.1"/>
    <property type="molecule type" value="Genomic_DNA"/>
</dbReference>
<evidence type="ECO:0000313" key="1">
    <source>
        <dbReference type="EMBL" id="OVF70681.1"/>
    </source>
</evidence>
<name>A0A422ZNA5_KLEPN</name>